<organism evidence="1 2">
    <name type="scientific">Microdochium bolleyi</name>
    <dbReference type="NCBI Taxonomy" id="196109"/>
    <lineage>
        <taxon>Eukaryota</taxon>
        <taxon>Fungi</taxon>
        <taxon>Dikarya</taxon>
        <taxon>Ascomycota</taxon>
        <taxon>Pezizomycotina</taxon>
        <taxon>Sordariomycetes</taxon>
        <taxon>Xylariomycetidae</taxon>
        <taxon>Xylariales</taxon>
        <taxon>Microdochiaceae</taxon>
        <taxon>Microdochium</taxon>
    </lineage>
</organism>
<dbReference type="Gene3D" id="3.30.559.10">
    <property type="entry name" value="Chloramphenicol acetyltransferase-like domain"/>
    <property type="match status" value="1"/>
</dbReference>
<evidence type="ECO:0000313" key="2">
    <source>
        <dbReference type="Proteomes" id="UP000070501"/>
    </source>
</evidence>
<dbReference type="STRING" id="196109.A0A136J860"/>
<dbReference type="InterPro" id="IPR023213">
    <property type="entry name" value="CAT-like_dom_sf"/>
</dbReference>
<evidence type="ECO:0000313" key="1">
    <source>
        <dbReference type="EMBL" id="KXJ93345.1"/>
    </source>
</evidence>
<keyword evidence="2" id="KW-1185">Reference proteome</keyword>
<name>A0A136J860_9PEZI</name>
<protein>
    <submittedName>
        <fullName evidence="1">Uncharacterized protein</fullName>
    </submittedName>
</protein>
<dbReference type="InParanoid" id="A0A136J860"/>
<reference evidence="2" key="1">
    <citation type="submission" date="2016-02" db="EMBL/GenBank/DDBJ databases">
        <title>Draft genome sequence of Microdochium bolleyi, a fungal endophyte of beachgrass.</title>
        <authorList>
            <consortium name="DOE Joint Genome Institute"/>
            <person name="David A.S."/>
            <person name="May G."/>
            <person name="Haridas S."/>
            <person name="Lim J."/>
            <person name="Wang M."/>
            <person name="Labutti K."/>
            <person name="Lipzen A."/>
            <person name="Barry K."/>
            <person name="Grigoriev I.V."/>
        </authorList>
    </citation>
    <scope>NUCLEOTIDE SEQUENCE [LARGE SCALE GENOMIC DNA]</scope>
    <source>
        <strain evidence="2">J235TASD1</strain>
    </source>
</reference>
<proteinExistence type="predicted"/>
<accession>A0A136J860</accession>
<gene>
    <name evidence="1" type="ORF">Micbo1qcDRAFT_161347</name>
</gene>
<dbReference type="Proteomes" id="UP000070501">
    <property type="component" value="Unassembled WGS sequence"/>
</dbReference>
<dbReference type="AlphaFoldDB" id="A0A136J860"/>
<dbReference type="EMBL" id="KQ964248">
    <property type="protein sequence ID" value="KXJ93345.1"/>
    <property type="molecule type" value="Genomic_DNA"/>
</dbReference>
<feature type="non-terminal residue" evidence="1">
    <location>
        <position position="178"/>
    </location>
</feature>
<sequence>MPWKDWDTTAPVSNYTIHLTRDQVDILWTRANTLGTASESGVEPETSPAARISRHDAILAHIWSCITRARRFAADDNNFVHCYPTLGLRPALGLDSSFIGSPILMLDLKMPASSLAAAALPSSSEQTGVKRNSNIITTAATLRDVAQYIRATLSSVNSNTAGLAAHLHSIAYEKSPQR</sequence>
<dbReference type="OrthoDB" id="444127at2759"/>